<reference evidence="8 9" key="1">
    <citation type="submission" date="2017-12" db="EMBL/GenBank/DDBJ databases">
        <title>Comparative genomics of Botrytis spp.</title>
        <authorList>
            <person name="Valero-Jimenez C.A."/>
            <person name="Tapia P."/>
            <person name="Veloso J."/>
            <person name="Silva-Moreno E."/>
            <person name="Staats M."/>
            <person name="Valdes J.H."/>
            <person name="Van Kan J.A.L."/>
        </authorList>
    </citation>
    <scope>NUCLEOTIDE SEQUENCE [LARGE SCALE GENOMIC DNA]</scope>
    <source>
        <strain evidence="8 9">MUCL435</strain>
    </source>
</reference>
<comment type="caution">
    <text evidence="8">The sequence shown here is derived from an EMBL/GenBank/DDBJ whole genome shotgun (WGS) entry which is preliminary data.</text>
</comment>
<evidence type="ECO:0008006" key="10">
    <source>
        <dbReference type="Google" id="ProtNLM"/>
    </source>
</evidence>
<evidence type="ECO:0000256" key="7">
    <source>
        <dbReference type="SAM" id="MobiDB-lite"/>
    </source>
</evidence>
<dbReference type="AlphaFoldDB" id="A0A4S8RGK9"/>
<keyword evidence="6" id="KW-0472">Membrane</keyword>
<dbReference type="Proteomes" id="UP000308671">
    <property type="component" value="Unassembled WGS sequence"/>
</dbReference>
<keyword evidence="9" id="KW-1185">Reference proteome</keyword>
<evidence type="ECO:0000313" key="8">
    <source>
        <dbReference type="EMBL" id="THV52694.1"/>
    </source>
</evidence>
<keyword evidence="5" id="KW-0496">Mitochondrion</keyword>
<accession>A0A4S8RGK9</accession>
<proteinExistence type="predicted"/>
<dbReference type="OrthoDB" id="5086500at2759"/>
<feature type="region of interest" description="Disordered" evidence="7">
    <location>
        <begin position="15"/>
        <end position="37"/>
    </location>
</feature>
<feature type="compositionally biased region" description="Pro residues" evidence="7">
    <location>
        <begin position="20"/>
        <end position="32"/>
    </location>
</feature>
<protein>
    <recommendedName>
        <fullName evidence="10">DUF676 domain-containing protein</fullName>
    </recommendedName>
</protein>
<evidence type="ECO:0000256" key="5">
    <source>
        <dbReference type="ARBA" id="ARBA00023128"/>
    </source>
</evidence>
<evidence type="ECO:0000256" key="2">
    <source>
        <dbReference type="ARBA" id="ARBA00004240"/>
    </source>
</evidence>
<dbReference type="GO" id="GO:0016020">
    <property type="term" value="C:membrane"/>
    <property type="evidence" value="ECO:0007669"/>
    <property type="project" value="UniProtKB-SubCell"/>
</dbReference>
<dbReference type="GO" id="GO:0005783">
    <property type="term" value="C:endoplasmic reticulum"/>
    <property type="evidence" value="ECO:0007669"/>
    <property type="project" value="UniProtKB-SubCell"/>
</dbReference>
<evidence type="ECO:0000256" key="1">
    <source>
        <dbReference type="ARBA" id="ARBA00004173"/>
    </source>
</evidence>
<keyword evidence="4" id="KW-0256">Endoplasmic reticulum</keyword>
<organism evidence="8 9">
    <name type="scientific">Botrytis galanthina</name>
    <dbReference type="NCBI Taxonomy" id="278940"/>
    <lineage>
        <taxon>Eukaryota</taxon>
        <taxon>Fungi</taxon>
        <taxon>Dikarya</taxon>
        <taxon>Ascomycota</taxon>
        <taxon>Pezizomycotina</taxon>
        <taxon>Leotiomycetes</taxon>
        <taxon>Helotiales</taxon>
        <taxon>Sclerotiniaceae</taxon>
        <taxon>Botrytis</taxon>
    </lineage>
</organism>
<dbReference type="InterPro" id="IPR052374">
    <property type="entry name" value="SERAC1"/>
</dbReference>
<sequence>MKKAFGKLLLKISKYNNNDPQPPPSNPVPKLPQDPSSIGLKMIHDSSDATIDIIAIHGQNGHPINSWTNRDNGVLWLRDLLPGMLEKHPGVKIRLLSYGYARRDPVEVIGVGLMKSIGELRTETKSEGRKIIWCAHSFGGPLLRAAISIAPPSSDIQVSTHAFLFFGVAKNMGLENLSTVLALPEATLSSEMKELRKEMMWLKMGSERFDPVGEHLGWNIVWFREVGSEEQKVRHLDRLGGKEEKSEDGEGKLEVVVKLGKTHGAMVRFADVEDEDFIVVVEKIRNIVEIITKGNKTVGS</sequence>
<dbReference type="PANTHER" id="PTHR48182">
    <property type="entry name" value="PROTEIN SERAC1"/>
    <property type="match status" value="1"/>
</dbReference>
<dbReference type="PANTHER" id="PTHR48182:SF2">
    <property type="entry name" value="PROTEIN SERAC1"/>
    <property type="match status" value="1"/>
</dbReference>
<name>A0A4S8RGK9_9HELO</name>
<dbReference type="GO" id="GO:0005739">
    <property type="term" value="C:mitochondrion"/>
    <property type="evidence" value="ECO:0007669"/>
    <property type="project" value="UniProtKB-SubCell"/>
</dbReference>
<dbReference type="SUPFAM" id="SSF53474">
    <property type="entry name" value="alpha/beta-Hydrolases"/>
    <property type="match status" value="1"/>
</dbReference>
<evidence type="ECO:0000256" key="3">
    <source>
        <dbReference type="ARBA" id="ARBA00004370"/>
    </source>
</evidence>
<gene>
    <name evidence="8" type="ORF">BGAL_0071g00020</name>
</gene>
<comment type="subcellular location">
    <subcellularLocation>
        <location evidence="2">Endoplasmic reticulum</location>
    </subcellularLocation>
    <subcellularLocation>
        <location evidence="3">Membrane</location>
    </subcellularLocation>
    <subcellularLocation>
        <location evidence="1">Mitochondrion</location>
    </subcellularLocation>
</comment>
<evidence type="ECO:0000313" key="9">
    <source>
        <dbReference type="Proteomes" id="UP000308671"/>
    </source>
</evidence>
<evidence type="ECO:0000256" key="4">
    <source>
        <dbReference type="ARBA" id="ARBA00022824"/>
    </source>
</evidence>
<evidence type="ECO:0000256" key="6">
    <source>
        <dbReference type="ARBA" id="ARBA00023136"/>
    </source>
</evidence>
<dbReference type="InterPro" id="IPR029058">
    <property type="entry name" value="AB_hydrolase_fold"/>
</dbReference>
<dbReference type="EMBL" id="PQXL01000071">
    <property type="protein sequence ID" value="THV52694.1"/>
    <property type="molecule type" value="Genomic_DNA"/>
</dbReference>